<keyword evidence="1" id="KW-1133">Transmembrane helix</keyword>
<evidence type="ECO:0000256" key="1">
    <source>
        <dbReference type="SAM" id="Phobius"/>
    </source>
</evidence>
<dbReference type="EMBL" id="CAJNOW010000172">
    <property type="protein sequence ID" value="CAF1261243.1"/>
    <property type="molecule type" value="Genomic_DNA"/>
</dbReference>
<feature type="transmembrane region" description="Helical" evidence="1">
    <location>
        <begin position="161"/>
        <end position="183"/>
    </location>
</feature>
<feature type="transmembrane region" description="Helical" evidence="1">
    <location>
        <begin position="120"/>
        <end position="149"/>
    </location>
</feature>
<feature type="transmembrane region" description="Helical" evidence="1">
    <location>
        <begin position="51"/>
        <end position="74"/>
    </location>
</feature>
<dbReference type="SUPFAM" id="SSF53474">
    <property type="entry name" value="alpha/beta-Hydrolases"/>
    <property type="match status" value="1"/>
</dbReference>
<feature type="transmembrane region" description="Helical" evidence="1">
    <location>
        <begin position="221"/>
        <end position="241"/>
    </location>
</feature>
<dbReference type="AlphaFoldDB" id="A0A815AV79"/>
<accession>A0A815AV79</accession>
<reference evidence="2" key="1">
    <citation type="submission" date="2021-02" db="EMBL/GenBank/DDBJ databases">
        <authorList>
            <person name="Nowell W R."/>
        </authorList>
    </citation>
    <scope>NUCLEOTIDE SEQUENCE</scope>
</reference>
<dbReference type="Gene3D" id="3.40.50.1820">
    <property type="entry name" value="alpha/beta hydrolase"/>
    <property type="match status" value="1"/>
</dbReference>
<keyword evidence="1" id="KW-0472">Membrane</keyword>
<protein>
    <submittedName>
        <fullName evidence="2">Uncharacterized protein</fullName>
    </submittedName>
</protein>
<feature type="transmembrane region" description="Helical" evidence="1">
    <location>
        <begin position="25"/>
        <end position="45"/>
    </location>
</feature>
<feature type="transmembrane region" description="Helical" evidence="1">
    <location>
        <begin position="189"/>
        <end position="209"/>
    </location>
</feature>
<feature type="transmembrane region" description="Helical" evidence="1">
    <location>
        <begin position="86"/>
        <end position="108"/>
    </location>
</feature>
<dbReference type="Proteomes" id="UP000663834">
    <property type="component" value="Unassembled WGS sequence"/>
</dbReference>
<name>A0A815AV79_9BILA</name>
<gene>
    <name evidence="2" type="ORF">KQP761_LOCUS2812</name>
</gene>
<evidence type="ECO:0000313" key="2">
    <source>
        <dbReference type="EMBL" id="CAF1261243.1"/>
    </source>
</evidence>
<sequence length="390" mass="44191">MSNADHANNNDGIPIKKSSFIIKKLVFIGVCFILLLIMIVLLLIMRNLTVQLLLLFIVSIIALILIIVVAFVEYWIELTKKNILKLIVNITCISFIILTVLFSASFMSPLKIGSSSFATFILLLICVSIIIGIFTLILNVLVIVISFIWKKCSSIRQQLSSRIVSCFIASFLTCPLFILIIKYLSGATFFYFGSGNFTFIKSYIIHWWYYSNHSLSFKFIYFLLLFAIGCIGVIVFLWLYLIDGYDMIIDVMIPSERFSNNITNDPSLNGNYSYSFVTYGSGYDERIDYGIKASIKTPTIDLSSIIKISSFNKKTFEYNESTLPFNSRIWYPTNNSGPYPIVLMVHGNHICTESSEIGYEYLGKMLASQGFIAVSIDENVLNDALPFYST</sequence>
<evidence type="ECO:0000313" key="3">
    <source>
        <dbReference type="Proteomes" id="UP000663834"/>
    </source>
</evidence>
<comment type="caution">
    <text evidence="2">The sequence shown here is derived from an EMBL/GenBank/DDBJ whole genome shotgun (WGS) entry which is preliminary data.</text>
</comment>
<organism evidence="2 3">
    <name type="scientific">Rotaria magnacalcarata</name>
    <dbReference type="NCBI Taxonomy" id="392030"/>
    <lineage>
        <taxon>Eukaryota</taxon>
        <taxon>Metazoa</taxon>
        <taxon>Spiralia</taxon>
        <taxon>Gnathifera</taxon>
        <taxon>Rotifera</taxon>
        <taxon>Eurotatoria</taxon>
        <taxon>Bdelloidea</taxon>
        <taxon>Philodinida</taxon>
        <taxon>Philodinidae</taxon>
        <taxon>Rotaria</taxon>
    </lineage>
</organism>
<dbReference type="InterPro" id="IPR029058">
    <property type="entry name" value="AB_hydrolase_fold"/>
</dbReference>
<keyword evidence="1" id="KW-0812">Transmembrane</keyword>
<proteinExistence type="predicted"/>